<evidence type="ECO:0000256" key="1">
    <source>
        <dbReference type="SAM" id="MobiDB-lite"/>
    </source>
</evidence>
<evidence type="ECO:0000313" key="2">
    <source>
        <dbReference type="EMBL" id="CAE7404479.1"/>
    </source>
</evidence>
<feature type="region of interest" description="Disordered" evidence="1">
    <location>
        <begin position="1"/>
        <end position="40"/>
    </location>
</feature>
<dbReference type="EMBL" id="CAJNJA010017611">
    <property type="protein sequence ID" value="CAE7404479.1"/>
    <property type="molecule type" value="Genomic_DNA"/>
</dbReference>
<organism evidence="2 3">
    <name type="scientific">Symbiodinium necroappetens</name>
    <dbReference type="NCBI Taxonomy" id="1628268"/>
    <lineage>
        <taxon>Eukaryota</taxon>
        <taxon>Sar</taxon>
        <taxon>Alveolata</taxon>
        <taxon>Dinophyceae</taxon>
        <taxon>Suessiales</taxon>
        <taxon>Symbiodiniaceae</taxon>
        <taxon>Symbiodinium</taxon>
    </lineage>
</organism>
<dbReference type="InterPro" id="IPR019410">
    <property type="entry name" value="Methyltransf_16"/>
</dbReference>
<reference evidence="2" key="1">
    <citation type="submission" date="2021-02" db="EMBL/GenBank/DDBJ databases">
        <authorList>
            <person name="Dougan E. K."/>
            <person name="Rhodes N."/>
            <person name="Thang M."/>
            <person name="Chan C."/>
        </authorList>
    </citation>
    <scope>NUCLEOTIDE SEQUENCE</scope>
</reference>
<protein>
    <submittedName>
        <fullName evidence="2">METTL21A protein</fullName>
    </submittedName>
</protein>
<dbReference type="PANTHER" id="PTHR14614">
    <property type="entry name" value="HEPATOCELLULAR CARCINOMA-ASSOCIATED ANTIGEN"/>
    <property type="match status" value="1"/>
</dbReference>
<dbReference type="Pfam" id="PF10294">
    <property type="entry name" value="Methyltransf_16"/>
    <property type="match status" value="1"/>
</dbReference>
<accession>A0A812QUX0</accession>
<dbReference type="InterPro" id="IPR029063">
    <property type="entry name" value="SAM-dependent_MTases_sf"/>
</dbReference>
<gene>
    <name evidence="2" type="primary">METTL21A</name>
    <name evidence="2" type="ORF">SNEC2469_LOCUS11089</name>
</gene>
<sequence length="681" mass="74465">MPRQGARKKQRQRAASGKASQASGDVPPVSEGKNALKRAERVGPSADIEAALTWRGKRCDKLFELASRPAIRVAVGGSFVEVAQDRSTQEHSGGVVWETAFFLLRYLQQAIIPGLRRSEGRPLRVVELGAGCGLLGLGLSRLGCEVVLTEQHVAMENLVRNVEAANKSLQGEDFVPAEALELDWGSEANMTAVRSKGSFDLVVGSDIVFASRLVQPLILTIRTLLKGSSSATCWLCLQRRDPDAHALLLVEAAKNFKVQEHSFAGCDGLEAACELECILLCLKLTGEQDMDMDLEHLEPVGGIPMPPEAWELLSIWSEVWDAPRFRAHGLASARLSREAVMPLLKLAASCVAAVRRHLQGSSAALTVPLHGASRELLVQEKRIVSESGQVQNELLSRCLKILVVEQAAQKPKDWIEFWAKMNVPVDSQSRVLTEIIAFCLNEPPVGGLGAVLAELIKGHRVKTRAVEEAVETAMAGGQDARGVLRQMLFSIYPKSPDSDWGWARVGWSWQEWWKIVERTIGGLEKLAAFDELGLLLERLELEGGKPLSDQSIWSEPRLAKVRDSLCKFAEVTDTDLQACLAASLTSATVAAADAEFKGKGLPDPRRNPVDFVHELVHAAFLTGDGEYADGMSEAGACVWHAAVQWPSACWCAHVCARRPEEHCFVQPVPGMQRLLRKPVCY</sequence>
<dbReference type="SUPFAM" id="SSF53335">
    <property type="entry name" value="S-adenosyl-L-methionine-dependent methyltransferases"/>
    <property type="match status" value="1"/>
</dbReference>
<name>A0A812QUX0_9DINO</name>
<dbReference type="OrthoDB" id="46564at2759"/>
<feature type="compositionally biased region" description="Basic residues" evidence="1">
    <location>
        <begin position="1"/>
        <end position="12"/>
    </location>
</feature>
<dbReference type="Gene3D" id="3.40.50.150">
    <property type="entry name" value="Vaccinia Virus protein VP39"/>
    <property type="match status" value="1"/>
</dbReference>
<dbReference type="PANTHER" id="PTHR14614:SF98">
    <property type="entry name" value="S-ADENOSYL-L-METHIONINE-DEPENDENT METHYLTRANSFERASES SUPERFAMILY PROTEIN"/>
    <property type="match status" value="1"/>
</dbReference>
<dbReference type="AlphaFoldDB" id="A0A812QUX0"/>
<proteinExistence type="predicted"/>
<evidence type="ECO:0000313" key="3">
    <source>
        <dbReference type="Proteomes" id="UP000601435"/>
    </source>
</evidence>
<comment type="caution">
    <text evidence="2">The sequence shown here is derived from an EMBL/GenBank/DDBJ whole genome shotgun (WGS) entry which is preliminary data.</text>
</comment>
<dbReference type="Proteomes" id="UP000601435">
    <property type="component" value="Unassembled WGS sequence"/>
</dbReference>
<keyword evidence="3" id="KW-1185">Reference proteome</keyword>